<evidence type="ECO:0000313" key="1">
    <source>
        <dbReference type="EMBL" id="KAK7493746.1"/>
    </source>
</evidence>
<dbReference type="EMBL" id="JACVVK020000090">
    <property type="protein sequence ID" value="KAK7493746.1"/>
    <property type="molecule type" value="Genomic_DNA"/>
</dbReference>
<gene>
    <name evidence="1" type="ORF">BaRGS_00015075</name>
</gene>
<protein>
    <recommendedName>
        <fullName evidence="3">Recombination activating protein 1</fullName>
    </recommendedName>
</protein>
<accession>A0ABD0L3C4</accession>
<comment type="caution">
    <text evidence="1">The sequence shown here is derived from an EMBL/GenBank/DDBJ whole genome shotgun (WGS) entry which is preliminary data.</text>
</comment>
<evidence type="ECO:0008006" key="3">
    <source>
        <dbReference type="Google" id="ProtNLM"/>
    </source>
</evidence>
<dbReference type="AlphaFoldDB" id="A0ABD0L3C4"/>
<proteinExistence type="predicted"/>
<dbReference type="Proteomes" id="UP001519460">
    <property type="component" value="Unassembled WGS sequence"/>
</dbReference>
<evidence type="ECO:0000313" key="2">
    <source>
        <dbReference type="Proteomes" id="UP001519460"/>
    </source>
</evidence>
<sequence>MVVSFTRWIEQTKSILSQNKAIFTKWVLFVCLQSADKKTKASLNELHVTCKTPEKTYSCSSTPRSYSLSPEEKGKKETLVHKRDLASALGEKGCKEVGLSSRLSQAPPPYQSKGSKLQPTITEFFNEQAVENPCKAASGRKQLTKSVKRLHNTLKRKGVEISLRSLHRHKPKNIVTKLKFRQCLCEICVNPKTKVGRLNALLPKDEEVSQKGLISASVHVHEGEYANISCVERKCGEWV</sequence>
<organism evidence="1 2">
    <name type="scientific">Batillaria attramentaria</name>
    <dbReference type="NCBI Taxonomy" id="370345"/>
    <lineage>
        <taxon>Eukaryota</taxon>
        <taxon>Metazoa</taxon>
        <taxon>Spiralia</taxon>
        <taxon>Lophotrochozoa</taxon>
        <taxon>Mollusca</taxon>
        <taxon>Gastropoda</taxon>
        <taxon>Caenogastropoda</taxon>
        <taxon>Sorbeoconcha</taxon>
        <taxon>Cerithioidea</taxon>
        <taxon>Batillariidae</taxon>
        <taxon>Batillaria</taxon>
    </lineage>
</organism>
<reference evidence="1 2" key="1">
    <citation type="journal article" date="2023" name="Sci. Data">
        <title>Genome assembly of the Korean intertidal mud-creeper Batillaria attramentaria.</title>
        <authorList>
            <person name="Patra A.K."/>
            <person name="Ho P.T."/>
            <person name="Jun S."/>
            <person name="Lee S.J."/>
            <person name="Kim Y."/>
            <person name="Won Y.J."/>
        </authorList>
    </citation>
    <scope>NUCLEOTIDE SEQUENCE [LARGE SCALE GENOMIC DNA]</scope>
    <source>
        <strain evidence="1">Wonlab-2016</strain>
    </source>
</reference>
<keyword evidence="2" id="KW-1185">Reference proteome</keyword>
<name>A0ABD0L3C4_9CAEN</name>